<protein>
    <submittedName>
        <fullName evidence="3">Uncharacterized protein</fullName>
    </submittedName>
</protein>
<evidence type="ECO:0000313" key="4">
    <source>
        <dbReference type="Proteomes" id="UP000198418"/>
    </source>
</evidence>
<evidence type="ECO:0000259" key="2">
    <source>
        <dbReference type="Pfam" id="PF20432"/>
    </source>
</evidence>
<feature type="domain" description="Antitoxin Xre/MbcA/ParS-like toxin-binding" evidence="1">
    <location>
        <begin position="78"/>
        <end position="126"/>
    </location>
</feature>
<dbReference type="InterPro" id="IPR010982">
    <property type="entry name" value="Lambda_DNA-bd_dom_sf"/>
</dbReference>
<name>A0A212S9H4_RHOAC</name>
<reference evidence="4" key="1">
    <citation type="submission" date="2017-06" db="EMBL/GenBank/DDBJ databases">
        <authorList>
            <person name="Varghese N."/>
            <person name="Submissions S."/>
        </authorList>
    </citation>
    <scope>NUCLEOTIDE SEQUENCE [LARGE SCALE GENOMIC DNA]</scope>
    <source>
        <strain evidence="4">DSM 137</strain>
    </source>
</reference>
<keyword evidence="4" id="KW-1185">Reference proteome</keyword>
<dbReference type="GO" id="GO:0003677">
    <property type="term" value="F:DNA binding"/>
    <property type="evidence" value="ECO:0007669"/>
    <property type="project" value="InterPro"/>
</dbReference>
<dbReference type="AlphaFoldDB" id="A0A212S9H4"/>
<proteinExistence type="predicted"/>
<dbReference type="InterPro" id="IPR046847">
    <property type="entry name" value="Xre-like_HTH"/>
</dbReference>
<dbReference type="EMBL" id="FYDG01000018">
    <property type="protein sequence ID" value="SNB82106.1"/>
    <property type="molecule type" value="Genomic_DNA"/>
</dbReference>
<dbReference type="SUPFAM" id="SSF47413">
    <property type="entry name" value="lambda repressor-like DNA-binding domains"/>
    <property type="match status" value="1"/>
</dbReference>
<dbReference type="Pfam" id="PF09722">
    <property type="entry name" value="Xre_MbcA_ParS_C"/>
    <property type="match status" value="1"/>
</dbReference>
<dbReference type="OrthoDB" id="8481084at2"/>
<sequence length="129" mass="13792">MKAASKSPKTPSPSKETAVIAKATLRAAERLGLTAKMLGKVIGVSEPTVSRLKTGATVLERDGKPFELSVLFVRLFRALDAMTGGDEAVARVWLTSPNLVFNDAPINRIMTIAGLVDVIAYLDARRAIV</sequence>
<dbReference type="RefSeq" id="WP_088522304.1">
    <property type="nucleotide sequence ID" value="NZ_FYDG01000018.1"/>
</dbReference>
<gene>
    <name evidence="3" type="ORF">SAMN06265338_1187</name>
</gene>
<feature type="domain" description="Antitoxin Xre-like helix-turn-helix" evidence="2">
    <location>
        <begin position="21"/>
        <end position="74"/>
    </location>
</feature>
<organism evidence="3 4">
    <name type="scientific">Rhodoblastus acidophilus</name>
    <name type="common">Rhodopseudomonas acidophila</name>
    <dbReference type="NCBI Taxonomy" id="1074"/>
    <lineage>
        <taxon>Bacteria</taxon>
        <taxon>Pseudomonadati</taxon>
        <taxon>Pseudomonadota</taxon>
        <taxon>Alphaproteobacteria</taxon>
        <taxon>Hyphomicrobiales</taxon>
        <taxon>Rhodoblastaceae</taxon>
        <taxon>Rhodoblastus</taxon>
    </lineage>
</organism>
<dbReference type="Proteomes" id="UP000198418">
    <property type="component" value="Unassembled WGS sequence"/>
</dbReference>
<accession>A0A212S9H4</accession>
<evidence type="ECO:0000259" key="1">
    <source>
        <dbReference type="Pfam" id="PF09722"/>
    </source>
</evidence>
<dbReference type="Pfam" id="PF20432">
    <property type="entry name" value="Xre-like-HTH"/>
    <property type="match status" value="1"/>
</dbReference>
<dbReference type="InterPro" id="IPR024467">
    <property type="entry name" value="Xre/MbcA/ParS-like_toxin-bd"/>
</dbReference>
<evidence type="ECO:0000313" key="3">
    <source>
        <dbReference type="EMBL" id="SNB82106.1"/>
    </source>
</evidence>